<reference evidence="3" key="2">
    <citation type="submission" date="2020-10" db="UniProtKB">
        <authorList>
            <consortium name="WormBaseParasite"/>
        </authorList>
    </citation>
    <scope>IDENTIFICATION</scope>
</reference>
<keyword evidence="2" id="KW-1185">Reference proteome</keyword>
<evidence type="ECO:0000256" key="1">
    <source>
        <dbReference type="SAM" id="Phobius"/>
    </source>
</evidence>
<feature type="transmembrane region" description="Helical" evidence="1">
    <location>
        <begin position="155"/>
        <end position="174"/>
    </location>
</feature>
<keyword evidence="1" id="KW-1133">Transmembrane helix</keyword>
<accession>A0A7E4VWX9</accession>
<organism evidence="2 3">
    <name type="scientific">Panagrellus redivivus</name>
    <name type="common">Microworm</name>
    <dbReference type="NCBI Taxonomy" id="6233"/>
    <lineage>
        <taxon>Eukaryota</taxon>
        <taxon>Metazoa</taxon>
        <taxon>Ecdysozoa</taxon>
        <taxon>Nematoda</taxon>
        <taxon>Chromadorea</taxon>
        <taxon>Rhabditida</taxon>
        <taxon>Tylenchina</taxon>
        <taxon>Panagrolaimomorpha</taxon>
        <taxon>Panagrolaimoidea</taxon>
        <taxon>Panagrolaimidae</taxon>
        <taxon>Panagrellus</taxon>
    </lineage>
</organism>
<dbReference type="AlphaFoldDB" id="A0A7E4VWX9"/>
<feature type="transmembrane region" description="Helical" evidence="1">
    <location>
        <begin position="36"/>
        <end position="55"/>
    </location>
</feature>
<proteinExistence type="predicted"/>
<protein>
    <submittedName>
        <fullName evidence="3">7TM_GPCR_Srx domain-containing protein</fullName>
    </submittedName>
</protein>
<dbReference type="Proteomes" id="UP000492821">
    <property type="component" value="Unassembled WGS sequence"/>
</dbReference>
<dbReference type="WBParaSite" id="Pan_g4225.t1">
    <property type="protein sequence ID" value="Pan_g4225.t1"/>
    <property type="gene ID" value="Pan_g4225"/>
</dbReference>
<evidence type="ECO:0000313" key="2">
    <source>
        <dbReference type="Proteomes" id="UP000492821"/>
    </source>
</evidence>
<keyword evidence="1" id="KW-0812">Transmembrane</keyword>
<feature type="transmembrane region" description="Helical" evidence="1">
    <location>
        <begin position="90"/>
        <end position="110"/>
    </location>
</feature>
<feature type="transmembrane region" description="Helical" evidence="1">
    <location>
        <begin position="67"/>
        <end position="84"/>
    </location>
</feature>
<keyword evidence="1" id="KW-0472">Membrane</keyword>
<reference evidence="2" key="1">
    <citation type="journal article" date="2013" name="Genetics">
        <title>The draft genome and transcriptome of Panagrellus redivivus are shaped by the harsh demands of a free-living lifestyle.</title>
        <authorList>
            <person name="Srinivasan J."/>
            <person name="Dillman A.R."/>
            <person name="Macchietto M.G."/>
            <person name="Heikkinen L."/>
            <person name="Lakso M."/>
            <person name="Fracchia K.M."/>
            <person name="Antoshechkin I."/>
            <person name="Mortazavi A."/>
            <person name="Wong G."/>
            <person name="Sternberg P.W."/>
        </authorList>
    </citation>
    <scope>NUCLEOTIDE SEQUENCE [LARGE SCALE GENOMIC DNA]</scope>
    <source>
        <strain evidence="2">MT8872</strain>
    </source>
</reference>
<sequence length="221" mass="25094">MSAIVSHFHAEASFDADDPKYRSCCHLYHSVTGVRIILGITCGIILIELWHLAICITFDEYGDLPSWIWNIVVNCILAFTLFYAQQHENFLFLLPCLVIKATGVTIRLIIFGPLTRNGIDSSTNLSEINFVSFFTTVFSSSNDITLGESKLTNEVIICEIIIVIYHLWIVYTVMKCSKYYHDKHASADAFYTDMRTMVLLTTSVANPENGRRSRNKHVTII</sequence>
<name>A0A7E4VWX9_PANRE</name>
<evidence type="ECO:0000313" key="3">
    <source>
        <dbReference type="WBParaSite" id="Pan_g4225.t1"/>
    </source>
</evidence>